<reference evidence="2" key="1">
    <citation type="submission" date="2021-05" db="EMBL/GenBank/DDBJ databases">
        <authorList>
            <person name="Alioto T."/>
            <person name="Alioto T."/>
            <person name="Gomez Garrido J."/>
        </authorList>
    </citation>
    <scope>NUCLEOTIDE SEQUENCE</scope>
</reference>
<sequence>MGESDGGSGSPPPEPAKETNLYLTSNAAYDQFKVVFECIPSIPASSSSDSKPYLSKFKIGQHVSSIISPSEVLDYTRLSRTRIVVCVQSATSANLLVTKTTDAPFKAFIPVAYLYKYGILRDVDTDFSDQDILENIDARNFKVVSIQRLNRRINVENSGSKYVPSSSIKLVFEGQSLPAYVYLFHVKGEIEAFLQPVLQCFKCFRYGHTNARCRSPVPKCKFCSEVIPGDMKDHICNKKFCCNCHDAHSPSSKQDCPEFKRQSNIKNLMVSKPLSFHEACLIFPRKASPNAFSSRLSHRRPALALGKNDFPALVSTVRDPSAPIPNLVIPLTSGVNSMPSSSSFSMNVGSSSSSEITHKRRLSPPQSQLIKKRINSAPNPLLDFNSSVMKDQLFTYNQFPGQNGVCLTPNNVPSGPSFSPAPHNISNEHTYASLLSDNDNVGIKLKESYIPPIDFSQTPINSDNVIPLLSNTSSPTPPGVGVDQFS</sequence>
<organism evidence="2">
    <name type="scientific">Cacopsylla melanoneura</name>
    <dbReference type="NCBI Taxonomy" id="428564"/>
    <lineage>
        <taxon>Eukaryota</taxon>
        <taxon>Metazoa</taxon>
        <taxon>Ecdysozoa</taxon>
        <taxon>Arthropoda</taxon>
        <taxon>Hexapoda</taxon>
        <taxon>Insecta</taxon>
        <taxon>Pterygota</taxon>
        <taxon>Neoptera</taxon>
        <taxon>Paraneoptera</taxon>
        <taxon>Hemiptera</taxon>
        <taxon>Sternorrhyncha</taxon>
        <taxon>Psylloidea</taxon>
        <taxon>Psyllidae</taxon>
        <taxon>Psyllinae</taxon>
        <taxon>Cacopsylla</taxon>
    </lineage>
</organism>
<protein>
    <recommendedName>
        <fullName evidence="3">CCHC-type domain-containing protein</fullName>
    </recommendedName>
</protein>
<feature type="compositionally biased region" description="Low complexity" evidence="1">
    <location>
        <begin position="342"/>
        <end position="354"/>
    </location>
</feature>
<evidence type="ECO:0000313" key="2">
    <source>
        <dbReference type="EMBL" id="CAG6627031.1"/>
    </source>
</evidence>
<dbReference type="AlphaFoldDB" id="A0A8D8Q8B2"/>
<name>A0A8D8Q8B2_9HEMI</name>
<feature type="region of interest" description="Disordered" evidence="1">
    <location>
        <begin position="466"/>
        <end position="486"/>
    </location>
</feature>
<feature type="region of interest" description="Disordered" evidence="1">
    <location>
        <begin position="342"/>
        <end position="366"/>
    </location>
</feature>
<dbReference type="EMBL" id="HBUF01064130">
    <property type="protein sequence ID" value="CAG6627031.1"/>
    <property type="molecule type" value="Transcribed_RNA"/>
</dbReference>
<accession>A0A8D8Q8B2</accession>
<evidence type="ECO:0000256" key="1">
    <source>
        <dbReference type="SAM" id="MobiDB-lite"/>
    </source>
</evidence>
<proteinExistence type="predicted"/>
<evidence type="ECO:0008006" key="3">
    <source>
        <dbReference type="Google" id="ProtNLM"/>
    </source>
</evidence>